<accession>A0A2N7K2P9</accession>
<dbReference type="OrthoDB" id="5856998at2"/>
<organism evidence="1 2">
    <name type="scientific">Vibrio lentus</name>
    <dbReference type="NCBI Taxonomy" id="136468"/>
    <lineage>
        <taxon>Bacteria</taxon>
        <taxon>Pseudomonadati</taxon>
        <taxon>Pseudomonadota</taxon>
        <taxon>Gammaproteobacteria</taxon>
        <taxon>Vibrionales</taxon>
        <taxon>Vibrionaceae</taxon>
        <taxon>Vibrio</taxon>
    </lineage>
</organism>
<dbReference type="EMBL" id="MCZK01000123">
    <property type="protein sequence ID" value="PMM68145.1"/>
    <property type="molecule type" value="Genomic_DNA"/>
</dbReference>
<dbReference type="AlphaFoldDB" id="A0A2N7K2P9"/>
<evidence type="ECO:0000313" key="1">
    <source>
        <dbReference type="EMBL" id="PMM68145.1"/>
    </source>
</evidence>
<proteinExistence type="predicted"/>
<gene>
    <name evidence="1" type="ORF">BCT49_09180</name>
</gene>
<protein>
    <submittedName>
        <fullName evidence="1">Uncharacterized protein</fullName>
    </submittedName>
</protein>
<comment type="caution">
    <text evidence="1">The sequence shown here is derived from an EMBL/GenBank/DDBJ whole genome shotgun (WGS) entry which is preliminary data.</text>
</comment>
<sequence>MFLNKNIIVGFENHVFTKLYIDVLVRKCSIREEDIILISLSENVQDTHLKGTNVKLLNYRMVDLGALVSCKTVTSISLGLSNAPFLKTLLECSDEFIDKLYVHLTDDEVARWLKTIEKKGSLIQTRNNQINEDCLFVLNKVINFIAPEPYFRPSLEKILKRRELNFYDARDAFKSMPSELWDEFECMQSKYIEETRPENKILIGAKADTFSVLDILSIIYHLGIAGVLNQHKLLVFVKPKRVFSRIIIDAFLALFKMKCVVDISYVTPTNNINYNALIMSCSDIILQGRGSMSTARSFISGGNGAIHVKVETPNFIEMTESEGISVNGYNTLAGIPQSFENKSKATDENRQIIKSRFSQKYQVLNNIYS</sequence>
<reference evidence="2" key="1">
    <citation type="submission" date="2016-07" db="EMBL/GenBank/DDBJ databases">
        <title>Nontailed viruses are major unrecognized killers of bacteria in the ocean.</title>
        <authorList>
            <person name="Kauffman K."/>
            <person name="Hussain F."/>
            <person name="Yang J."/>
            <person name="Arevalo P."/>
            <person name="Brown J."/>
            <person name="Cutler M."/>
            <person name="Kelly L."/>
            <person name="Polz M.F."/>
        </authorList>
    </citation>
    <scope>NUCLEOTIDE SEQUENCE [LARGE SCALE GENOMIC DNA]</scope>
    <source>
        <strain evidence="2">10N.261.46.F8</strain>
    </source>
</reference>
<dbReference type="Proteomes" id="UP000235406">
    <property type="component" value="Unassembled WGS sequence"/>
</dbReference>
<dbReference type="RefSeq" id="WP_102436012.1">
    <property type="nucleotide sequence ID" value="NZ_CAWNVI010000123.1"/>
</dbReference>
<name>A0A2N7K2P9_9VIBR</name>
<evidence type="ECO:0000313" key="2">
    <source>
        <dbReference type="Proteomes" id="UP000235406"/>
    </source>
</evidence>